<proteinExistence type="predicted"/>
<protein>
    <recommendedName>
        <fullName evidence="4">Photosynthesis system II assembly factor Ycf48/Hcf136-like domain-containing protein</fullName>
    </recommendedName>
</protein>
<evidence type="ECO:0000259" key="4">
    <source>
        <dbReference type="Pfam" id="PF14870"/>
    </source>
</evidence>
<evidence type="ECO:0000313" key="5">
    <source>
        <dbReference type="EMBL" id="NMP24367.1"/>
    </source>
</evidence>
<comment type="caution">
    <text evidence="5">The sequence shown here is derived from an EMBL/GenBank/DDBJ whole genome shotgun (WGS) entry which is preliminary data.</text>
</comment>
<keyword evidence="6" id="KW-1185">Reference proteome</keyword>
<dbReference type="GO" id="GO:0009523">
    <property type="term" value="C:photosystem II"/>
    <property type="evidence" value="ECO:0007669"/>
    <property type="project" value="UniProtKB-KW"/>
</dbReference>
<organism evidence="5 6">
    <name type="scientific">Sulfobacillus harzensis</name>
    <dbReference type="NCBI Taxonomy" id="2729629"/>
    <lineage>
        <taxon>Bacteria</taxon>
        <taxon>Bacillati</taxon>
        <taxon>Bacillota</taxon>
        <taxon>Clostridia</taxon>
        <taxon>Eubacteriales</taxon>
        <taxon>Clostridiales Family XVII. Incertae Sedis</taxon>
        <taxon>Sulfobacillus</taxon>
    </lineage>
</organism>
<evidence type="ECO:0000256" key="3">
    <source>
        <dbReference type="SAM" id="SignalP"/>
    </source>
</evidence>
<reference evidence="5 6" key="1">
    <citation type="submission" date="2020-04" db="EMBL/GenBank/DDBJ databases">
        <authorList>
            <person name="Zhang R."/>
            <person name="Schippers A."/>
        </authorList>
    </citation>
    <scope>NUCLEOTIDE SEQUENCE [LARGE SCALE GENOMIC DNA]</scope>
    <source>
        <strain evidence="5 6">DSM 109850</strain>
    </source>
</reference>
<accession>A0A7Y0L7G6</accession>
<evidence type="ECO:0000256" key="2">
    <source>
        <dbReference type="ARBA" id="ARBA00023276"/>
    </source>
</evidence>
<dbReference type="InterPro" id="IPR015943">
    <property type="entry name" value="WD40/YVTN_repeat-like_dom_sf"/>
</dbReference>
<dbReference type="InterPro" id="IPR028203">
    <property type="entry name" value="PSII_CF48-like_dom"/>
</dbReference>
<name>A0A7Y0L7G6_9FIRM</name>
<dbReference type="EMBL" id="JABBVZ010000104">
    <property type="protein sequence ID" value="NMP24367.1"/>
    <property type="molecule type" value="Genomic_DNA"/>
</dbReference>
<dbReference type="GO" id="GO:0015979">
    <property type="term" value="P:photosynthesis"/>
    <property type="evidence" value="ECO:0007669"/>
    <property type="project" value="UniProtKB-KW"/>
</dbReference>
<evidence type="ECO:0000313" key="6">
    <source>
        <dbReference type="Proteomes" id="UP000533476"/>
    </source>
</evidence>
<keyword evidence="3" id="KW-0732">Signal</keyword>
<dbReference type="Proteomes" id="UP000533476">
    <property type="component" value="Unassembled WGS sequence"/>
</dbReference>
<keyword evidence="1" id="KW-0602">Photosynthesis</keyword>
<dbReference type="PANTHER" id="PTHR47199:SF2">
    <property type="entry name" value="PHOTOSYSTEM II STABILITY_ASSEMBLY FACTOR HCF136, CHLOROPLASTIC"/>
    <property type="match status" value="1"/>
</dbReference>
<feature type="chain" id="PRO_5039137822" description="Photosynthesis system II assembly factor Ycf48/Hcf136-like domain-containing protein" evidence="3">
    <location>
        <begin position="20"/>
        <end position="648"/>
    </location>
</feature>
<gene>
    <name evidence="5" type="ORF">HIJ39_18715</name>
</gene>
<dbReference type="SUPFAM" id="SSF110296">
    <property type="entry name" value="Oligoxyloglucan reducing end-specific cellobiohydrolase"/>
    <property type="match status" value="2"/>
</dbReference>
<feature type="domain" description="Photosynthesis system II assembly factor Ycf48/Hcf136-like" evidence="4">
    <location>
        <begin position="553"/>
        <end position="647"/>
    </location>
</feature>
<feature type="signal peptide" evidence="3">
    <location>
        <begin position="1"/>
        <end position="19"/>
    </location>
</feature>
<dbReference type="Gene3D" id="2.130.10.10">
    <property type="entry name" value="YVTN repeat-like/Quinoprotein amine dehydrogenase"/>
    <property type="match status" value="5"/>
</dbReference>
<dbReference type="PANTHER" id="PTHR47199">
    <property type="entry name" value="PHOTOSYSTEM II STABILITY/ASSEMBLY FACTOR HCF136, CHLOROPLASTIC"/>
    <property type="match status" value="1"/>
</dbReference>
<evidence type="ECO:0000256" key="1">
    <source>
        <dbReference type="ARBA" id="ARBA00022531"/>
    </source>
</evidence>
<dbReference type="AlphaFoldDB" id="A0A7Y0L7G6"/>
<sequence length="648" mass="68520">MKKAGIAIGLLGVALLLSACGAKTTISKPSRAKTTINASAAFSSTKAIQPRTTIQGPVISSPTSASAELPDAIDPLSSQRVFALAETGMVSRVLETTNGGQSWSIRGTIPSASALLDFATPTVGYAWDGTSLWSTTNGGQHWTALNASGLEDLAFSSASTGMAIENGTVVQTHDQGHQWSVVLKAANTKFDDVSLVNGQVAYASGVTPQGPALYRTTDAGQNWTEILSGIHDNTIAQAYQSYLTALKTPAPPSFNTGANVTFTSVNDGWLVAFDGSQLSTAVFHTTNGGASWSYGWGNGGCAMGCNAAGMGLYPAAFVGRNTVWRYDQQHFDVSTNGGSTWTKSATLPINVGANEAIRQTAFVSSQIGWWVGPAGIYATQDGGIHWTRQWPMEPQRALSVAFTKDGYGWLVSPDSPSKLWITTNGGWNWHQAPGSFGTISGVELWGPGRGVLVELQGPSWMTSDGGATWTQVPLPKKFMSGTTQAYNLQYLNPEDGHLTTVGGQLWATHDGGGQWTMIKQGPSGPFFVDFVTPEIGWSLEGPVSGPKTQWQLRLTETQDGGKTWHPVGTVTQHGETTISFVTAHAGWIIDGNRLLHTTDGGRHWAAVNMAGVNPMAVTQTGQAVYVTTGNEGVLKSIDGGNHWITIVP</sequence>
<dbReference type="RefSeq" id="WP_169102430.1">
    <property type="nucleotide sequence ID" value="NZ_JABBVZ010000104.1"/>
</dbReference>
<dbReference type="PROSITE" id="PS51257">
    <property type="entry name" value="PROKAR_LIPOPROTEIN"/>
    <property type="match status" value="1"/>
</dbReference>
<keyword evidence="2" id="KW-0604">Photosystem II</keyword>
<dbReference type="Pfam" id="PF14870">
    <property type="entry name" value="PSII_BNR"/>
    <property type="match status" value="1"/>
</dbReference>